<evidence type="ECO:0000256" key="1">
    <source>
        <dbReference type="SAM" id="MobiDB-lite"/>
    </source>
</evidence>
<name>T1H3F3_MEGSC</name>
<organism evidence="2 3">
    <name type="scientific">Megaselia scalaris</name>
    <name type="common">Humpbacked fly</name>
    <name type="synonym">Phora scalaris</name>
    <dbReference type="NCBI Taxonomy" id="36166"/>
    <lineage>
        <taxon>Eukaryota</taxon>
        <taxon>Metazoa</taxon>
        <taxon>Ecdysozoa</taxon>
        <taxon>Arthropoda</taxon>
        <taxon>Hexapoda</taxon>
        <taxon>Insecta</taxon>
        <taxon>Pterygota</taxon>
        <taxon>Neoptera</taxon>
        <taxon>Endopterygota</taxon>
        <taxon>Diptera</taxon>
        <taxon>Brachycera</taxon>
        <taxon>Muscomorpha</taxon>
        <taxon>Platypezoidea</taxon>
        <taxon>Phoridae</taxon>
        <taxon>Megaseliini</taxon>
        <taxon>Megaselia</taxon>
    </lineage>
</organism>
<dbReference type="HOGENOM" id="CLU_2402143_0_0_1"/>
<reference evidence="2" key="2">
    <citation type="submission" date="2015-06" db="UniProtKB">
        <authorList>
            <consortium name="EnsemblMetazoa"/>
        </authorList>
    </citation>
    <scope>IDENTIFICATION</scope>
</reference>
<feature type="region of interest" description="Disordered" evidence="1">
    <location>
        <begin position="49"/>
        <end position="93"/>
    </location>
</feature>
<dbReference type="AlphaFoldDB" id="T1H3F3"/>
<dbReference type="EnsemblMetazoa" id="MESCA010779-RA">
    <property type="protein sequence ID" value="MESCA010779-PA"/>
    <property type="gene ID" value="MESCA010779"/>
</dbReference>
<evidence type="ECO:0000313" key="2">
    <source>
        <dbReference type="EnsemblMetazoa" id="MESCA010779-PA"/>
    </source>
</evidence>
<keyword evidence="3" id="KW-1185">Reference proteome</keyword>
<accession>T1H3F3</accession>
<protein>
    <submittedName>
        <fullName evidence="2">Uncharacterized protein</fullName>
    </submittedName>
</protein>
<dbReference type="EMBL" id="CAQQ02373506">
    <property type="status" value="NOT_ANNOTATED_CDS"/>
    <property type="molecule type" value="Genomic_DNA"/>
</dbReference>
<sequence>MLRSQKGRERKESRSKCEAQSAEQIESYNWVKKKVENFNMFKSKHLESLSTKLPNMKKIDNKKRGNGTSKSNRSLESETEAKNPNRFQKIPVQ</sequence>
<proteinExistence type="predicted"/>
<reference evidence="3" key="1">
    <citation type="submission" date="2013-02" db="EMBL/GenBank/DDBJ databases">
        <authorList>
            <person name="Hughes D."/>
        </authorList>
    </citation>
    <scope>NUCLEOTIDE SEQUENCE</scope>
    <source>
        <strain>Durham</strain>
        <strain evidence="3">NC isolate 2 -- Noor lab</strain>
    </source>
</reference>
<evidence type="ECO:0000313" key="3">
    <source>
        <dbReference type="Proteomes" id="UP000015102"/>
    </source>
</evidence>
<dbReference type="Proteomes" id="UP000015102">
    <property type="component" value="Unassembled WGS sequence"/>
</dbReference>
<feature type="compositionally biased region" description="Basic and acidic residues" evidence="1">
    <location>
        <begin position="73"/>
        <end position="83"/>
    </location>
</feature>